<dbReference type="InterPro" id="IPR046341">
    <property type="entry name" value="SET_dom_sf"/>
</dbReference>
<gene>
    <name evidence="3" type="ORF">FPRO05_04681</name>
</gene>
<dbReference type="SUPFAM" id="SSF82199">
    <property type="entry name" value="SET domain"/>
    <property type="match status" value="1"/>
</dbReference>
<reference evidence="3 4" key="1">
    <citation type="submission" date="2017-12" db="EMBL/GenBank/DDBJ databases">
        <title>Genome sequence of the mycotoxigenic crop pathogen Fusarium proliferatum, strain ITEM 2341 from Date Palm.</title>
        <authorList>
            <person name="Almiman B.F."/>
            <person name="Shittu T.A."/>
            <person name="Muthumeenakshi S."/>
            <person name="Baroncelli R."/>
            <person name="Sreenivasaprasada S."/>
        </authorList>
    </citation>
    <scope>NUCLEOTIDE SEQUENCE [LARGE SCALE GENOMIC DNA]</scope>
    <source>
        <strain evidence="3 4">ITEM 2341</strain>
    </source>
</reference>
<name>A0A365MSK0_GIBIN</name>
<dbReference type="CDD" id="cd20071">
    <property type="entry name" value="SET_SMYD"/>
    <property type="match status" value="1"/>
</dbReference>
<evidence type="ECO:0000256" key="1">
    <source>
        <dbReference type="SAM" id="MobiDB-lite"/>
    </source>
</evidence>
<evidence type="ECO:0000313" key="3">
    <source>
        <dbReference type="EMBL" id="RBA11509.1"/>
    </source>
</evidence>
<dbReference type="PANTHER" id="PTHR47332:SF2">
    <property type="entry name" value="SET-6"/>
    <property type="match status" value="1"/>
</dbReference>
<proteinExistence type="predicted"/>
<dbReference type="SMART" id="SM00317">
    <property type="entry name" value="SET"/>
    <property type="match status" value="1"/>
</dbReference>
<feature type="domain" description="SET" evidence="2">
    <location>
        <begin position="183"/>
        <end position="319"/>
    </location>
</feature>
<sequence>MGDNIPQPPNEPVLGPTLASSSIEDIPTLDLLVKLELDRGSDGTKPCDDKEKETTESHLKKDVLSESTADDDVHLPPSDETPQNHEHELFDDIATEYGDTSGSEPEFSSSSEFDFGSDDENEETTDNLIRYVTAHRDEPFEYVYRFPPLKPLEPLESPEITAMEPAGLPLMPSATTDVLFRNEFFIVKRSLIAGWGAFAVKDLEVGDKILVEKPLFTADNNTLYKEFDKLDRESQDIALGLHANSYCKFQSIKAVWTTNCFSTGVWDEAGLFPIASRFNHTCHPRQTVEYHYNKAGEVLEMEVKADVIKEGEELTISYGFGLTPADLFYRYGFRCRCGGCSGWTEEDERGMWRQQKSQIMGEYTVIEGNTPESVTDWSNHQNNSGSDVFYFSFAELAMQVVLSADHQTMISSQIIDTYRSFSRKSIDPLREEVRSIMRTALGDDSCHVRTFDMQIAILQMLEAIHEFELARQSSKPEKYEKGYAADEVSDWNEVINNPFGLDVSTIQDTAYSILRKTPEELTAGIPKEWRVIHMESVLRHDLVRRFWSYQESLETDLRSCGTNLRDRIPPHSKLTGQVRAQINHETIIQDMTSPRVTFHGTPLQSVGSIVRHGFKMPGKLVEGKVVASPRSGIVFDRGIYSSQEAFYAISYARGQREMTPVGMLPSMRLFVCATIMGRTYTGSDGRHGPLIEGHDSHFDGGFEYIVHNERAMIPCYVIHLDLGSEAAKQALKDVQANPEEFYNLTKTKKRPEAKSTAPGDIQREKEARKAAALKWFPYGFGPATGTTFVIEEVGEISDDEEEYGDWQADKHGYSNAYVEKNTVWDDEGWEYYDENGNLVKGKRRLMDQYQHATRAHKNKKGA</sequence>
<dbReference type="Gene3D" id="3.90.228.10">
    <property type="match status" value="1"/>
</dbReference>
<dbReference type="EMBL" id="PKMI01000050">
    <property type="protein sequence ID" value="RBA11509.1"/>
    <property type="molecule type" value="Genomic_DNA"/>
</dbReference>
<evidence type="ECO:0000259" key="2">
    <source>
        <dbReference type="PROSITE" id="PS50280"/>
    </source>
</evidence>
<dbReference type="SUPFAM" id="SSF56399">
    <property type="entry name" value="ADP-ribosylation"/>
    <property type="match status" value="1"/>
</dbReference>
<dbReference type="AlphaFoldDB" id="A0A365MSK0"/>
<dbReference type="InterPro" id="IPR001214">
    <property type="entry name" value="SET_dom"/>
</dbReference>
<dbReference type="Gene3D" id="2.170.270.10">
    <property type="entry name" value="SET domain"/>
    <property type="match status" value="1"/>
</dbReference>
<feature type="compositionally biased region" description="Low complexity" evidence="1">
    <location>
        <begin position="101"/>
        <end position="114"/>
    </location>
</feature>
<feature type="region of interest" description="Disordered" evidence="1">
    <location>
        <begin position="38"/>
        <end position="122"/>
    </location>
</feature>
<organism evidence="3 4">
    <name type="scientific">Gibberella intermedia</name>
    <name type="common">Bulb rot disease fungus</name>
    <name type="synonym">Fusarium proliferatum</name>
    <dbReference type="NCBI Taxonomy" id="948311"/>
    <lineage>
        <taxon>Eukaryota</taxon>
        <taxon>Fungi</taxon>
        <taxon>Dikarya</taxon>
        <taxon>Ascomycota</taxon>
        <taxon>Pezizomycotina</taxon>
        <taxon>Sordariomycetes</taxon>
        <taxon>Hypocreomycetidae</taxon>
        <taxon>Hypocreales</taxon>
        <taxon>Nectriaceae</taxon>
        <taxon>Fusarium</taxon>
        <taxon>Fusarium fujikuroi species complex</taxon>
    </lineage>
</organism>
<dbReference type="PANTHER" id="PTHR47332">
    <property type="entry name" value="SET DOMAIN-CONTAINING PROTEIN 5"/>
    <property type="match status" value="1"/>
</dbReference>
<evidence type="ECO:0000313" key="4">
    <source>
        <dbReference type="Proteomes" id="UP000251714"/>
    </source>
</evidence>
<dbReference type="InterPro" id="IPR053185">
    <property type="entry name" value="SET_domain_protein"/>
</dbReference>
<dbReference type="PROSITE" id="PS50280">
    <property type="entry name" value="SET"/>
    <property type="match status" value="1"/>
</dbReference>
<feature type="compositionally biased region" description="Basic and acidic residues" evidence="1">
    <location>
        <begin position="38"/>
        <end position="64"/>
    </location>
</feature>
<dbReference type="Proteomes" id="UP000251714">
    <property type="component" value="Unassembled WGS sequence"/>
</dbReference>
<protein>
    <recommendedName>
        <fullName evidence="2">SET domain-containing protein</fullName>
    </recommendedName>
</protein>
<feature type="compositionally biased region" description="Pro residues" evidence="1">
    <location>
        <begin position="1"/>
        <end position="11"/>
    </location>
</feature>
<feature type="region of interest" description="Disordered" evidence="1">
    <location>
        <begin position="1"/>
        <end position="22"/>
    </location>
</feature>
<dbReference type="Pfam" id="PF00856">
    <property type="entry name" value="SET"/>
    <property type="match status" value="1"/>
</dbReference>
<comment type="caution">
    <text evidence="3">The sequence shown here is derived from an EMBL/GenBank/DDBJ whole genome shotgun (WGS) entry which is preliminary data.</text>
</comment>
<accession>A0A365MSK0</accession>